<name>A0AAD4LRB1_9AGAM</name>
<evidence type="ECO:0000256" key="1">
    <source>
        <dbReference type="ARBA" id="ARBA00022737"/>
    </source>
</evidence>
<dbReference type="AlphaFoldDB" id="A0AAD4LRB1"/>
<dbReference type="Proteomes" id="UP001201163">
    <property type="component" value="Unassembled WGS sequence"/>
</dbReference>
<protein>
    <recommendedName>
        <fullName evidence="2">Nephrocystin 3-like N-terminal domain-containing protein</fullName>
    </recommendedName>
</protein>
<accession>A0AAD4LRB1</accession>
<evidence type="ECO:0000313" key="4">
    <source>
        <dbReference type="Proteomes" id="UP001201163"/>
    </source>
</evidence>
<dbReference type="Pfam" id="PF24883">
    <property type="entry name" value="NPHP3_N"/>
    <property type="match status" value="1"/>
</dbReference>
<organism evidence="3 4">
    <name type="scientific">Lactarius akahatsu</name>
    <dbReference type="NCBI Taxonomy" id="416441"/>
    <lineage>
        <taxon>Eukaryota</taxon>
        <taxon>Fungi</taxon>
        <taxon>Dikarya</taxon>
        <taxon>Basidiomycota</taxon>
        <taxon>Agaricomycotina</taxon>
        <taxon>Agaricomycetes</taxon>
        <taxon>Russulales</taxon>
        <taxon>Russulaceae</taxon>
        <taxon>Lactarius</taxon>
    </lineage>
</organism>
<evidence type="ECO:0000313" key="3">
    <source>
        <dbReference type="EMBL" id="KAH8999503.1"/>
    </source>
</evidence>
<dbReference type="SUPFAM" id="SSF52540">
    <property type="entry name" value="P-loop containing nucleoside triphosphate hydrolases"/>
    <property type="match status" value="1"/>
</dbReference>
<gene>
    <name evidence="3" type="ORF">EDB92DRAFT_969791</name>
</gene>
<dbReference type="InterPro" id="IPR056884">
    <property type="entry name" value="NPHP3-like_N"/>
</dbReference>
<dbReference type="EMBL" id="JAKELL010000004">
    <property type="protein sequence ID" value="KAH8999503.1"/>
    <property type="molecule type" value="Genomic_DNA"/>
</dbReference>
<keyword evidence="4" id="KW-1185">Reference proteome</keyword>
<dbReference type="InterPro" id="IPR027417">
    <property type="entry name" value="P-loop_NTPase"/>
</dbReference>
<comment type="caution">
    <text evidence="3">The sequence shown here is derived from an EMBL/GenBank/DDBJ whole genome shotgun (WGS) entry which is preliminary data.</text>
</comment>
<dbReference type="PANTHER" id="PTHR10039:SF14">
    <property type="entry name" value="NACHT DOMAIN-CONTAINING PROTEIN"/>
    <property type="match status" value="1"/>
</dbReference>
<keyword evidence="1" id="KW-0677">Repeat</keyword>
<dbReference type="PANTHER" id="PTHR10039">
    <property type="entry name" value="AMELOGENIN"/>
    <property type="match status" value="1"/>
</dbReference>
<sequence length="505" mass="56375">MIPTRIEELRDACKIWKARSQTCLFRSCTRECFPVDECFHKFTLGTQLSTAVDIKHLRDEAVRMRLTEGLNTGGWRSDRRCLPGFRTRYIDRIWGWIRNPDGPALCWLNGVTGPGKSAISHELAATLHAKRRPYDCFFFGHGDAASARSAVRLLVYGLSFVSGLRELVVQALELADDTRTHPTMEEQFMALIVTPLQEFAAICPETTVVLVIDGVDECPADTRPAFLAALRAGIPRLPTNVKVFPTSCQRSDVRDVVEPLEPLDTYLAVGDGQDNGDIELYLQCELLQICKAPRLERTWSPEQVKRNARSPSVKAGGLFQWAKLAIMLLGTQTRRREMIVHILNVANKFTVSTWRGGSLDVLYEEALSIAVSVEAQDKDLRTLYRQVIGMVVAAQEPLTISAICSLLNASGVGCDASAVHTLLENLRSAIVIRRVYDEAILVRIGHRSSSEFVTSPQRCPSTWYINLQGTSAQLGSRCFSLMAKASRRICAECMAPLWRMKTCRL</sequence>
<feature type="domain" description="Nephrocystin 3-like N-terminal" evidence="2">
    <location>
        <begin position="93"/>
        <end position="247"/>
    </location>
</feature>
<proteinExistence type="predicted"/>
<evidence type="ECO:0000259" key="2">
    <source>
        <dbReference type="Pfam" id="PF24883"/>
    </source>
</evidence>
<reference evidence="3" key="1">
    <citation type="submission" date="2022-01" db="EMBL/GenBank/DDBJ databases">
        <title>Comparative genomics reveals a dynamic genome evolution in the ectomycorrhizal milk-cap (Lactarius) mushrooms.</title>
        <authorList>
            <consortium name="DOE Joint Genome Institute"/>
            <person name="Lebreton A."/>
            <person name="Tang N."/>
            <person name="Kuo A."/>
            <person name="LaButti K."/>
            <person name="Drula E."/>
            <person name="Barry K."/>
            <person name="Clum A."/>
            <person name="Lipzen A."/>
            <person name="Mousain D."/>
            <person name="Ng V."/>
            <person name="Wang R."/>
            <person name="Wang X."/>
            <person name="Dai Y."/>
            <person name="Henrissat B."/>
            <person name="Grigoriev I.V."/>
            <person name="Guerin-Laguette A."/>
            <person name="Yu F."/>
            <person name="Martin F.M."/>
        </authorList>
    </citation>
    <scope>NUCLEOTIDE SEQUENCE</scope>
    <source>
        <strain evidence="3">QP</strain>
    </source>
</reference>